<dbReference type="EMBL" id="BOOR01000055">
    <property type="protein sequence ID" value="GII57736.1"/>
    <property type="molecule type" value="Genomic_DNA"/>
</dbReference>
<keyword evidence="3" id="KW-1003">Cell membrane</keyword>
<dbReference type="AlphaFoldDB" id="A0A8J3VA11"/>
<evidence type="ECO:0000313" key="11">
    <source>
        <dbReference type="Proteomes" id="UP000605992"/>
    </source>
</evidence>
<accession>A0A8J3VA11</accession>
<gene>
    <name evidence="10" type="ORF">Pth03_61250</name>
</gene>
<evidence type="ECO:0000256" key="7">
    <source>
        <dbReference type="RuleBase" id="RU363032"/>
    </source>
</evidence>
<sequence>MSAIPQTTLPPAAAARDGVAAHTARPRRVRRLSGRDRLVLGLMVGVPTLIQAVLVWIPTLLSIALSFTRWNGLDLSGIRWAGLSNYSYAFKEYPPFWPAVAHNVIWLVFLALIATPIGLLLAVLLDQRIRGTRIYQSVFFTPVMLSLVMVGIIWQLVYARDEGLVNNLLGTAGTPGAVDWFGDSDVNLWAALVATTWRHAGYVMVLYLAGLKGVDPSLREAAALDGANGRQTFFQVVFPAMRPINIVIVVITIIEALRAFDIVYLINKGTNGLELLSVLVIQNLVGVGTVIGVGSALAVILLAISVGPIVYYLVRTFRRTD</sequence>
<keyword evidence="6 7" id="KW-0472">Membrane</keyword>
<comment type="caution">
    <text evidence="10">The sequence shown here is derived from an EMBL/GenBank/DDBJ whole genome shotgun (WGS) entry which is preliminary data.</text>
</comment>
<feature type="domain" description="ABC transmembrane type-1" evidence="9">
    <location>
        <begin position="100"/>
        <end position="312"/>
    </location>
</feature>
<dbReference type="SUPFAM" id="SSF161098">
    <property type="entry name" value="MetI-like"/>
    <property type="match status" value="1"/>
</dbReference>
<evidence type="ECO:0000259" key="9">
    <source>
        <dbReference type="PROSITE" id="PS50928"/>
    </source>
</evidence>
<dbReference type="GO" id="GO:0005886">
    <property type="term" value="C:plasma membrane"/>
    <property type="evidence" value="ECO:0007669"/>
    <property type="project" value="UniProtKB-SubCell"/>
</dbReference>
<keyword evidence="2 7" id="KW-0813">Transport</keyword>
<dbReference type="GO" id="GO:0055085">
    <property type="term" value="P:transmembrane transport"/>
    <property type="evidence" value="ECO:0007669"/>
    <property type="project" value="InterPro"/>
</dbReference>
<keyword evidence="5 7" id="KW-1133">Transmembrane helix</keyword>
<evidence type="ECO:0000313" key="10">
    <source>
        <dbReference type="EMBL" id="GII57736.1"/>
    </source>
</evidence>
<dbReference type="PANTHER" id="PTHR30193">
    <property type="entry name" value="ABC TRANSPORTER PERMEASE PROTEIN"/>
    <property type="match status" value="1"/>
</dbReference>
<protein>
    <submittedName>
        <fullName evidence="10">ABC transporter permease</fullName>
    </submittedName>
</protein>
<evidence type="ECO:0000256" key="4">
    <source>
        <dbReference type="ARBA" id="ARBA00022692"/>
    </source>
</evidence>
<dbReference type="InterPro" id="IPR000515">
    <property type="entry name" value="MetI-like"/>
</dbReference>
<feature type="compositionally biased region" description="Low complexity" evidence="8">
    <location>
        <begin position="12"/>
        <end position="22"/>
    </location>
</feature>
<dbReference type="InterPro" id="IPR051393">
    <property type="entry name" value="ABC_transporter_permease"/>
</dbReference>
<feature type="transmembrane region" description="Helical" evidence="7">
    <location>
        <begin position="104"/>
        <end position="125"/>
    </location>
</feature>
<feature type="region of interest" description="Disordered" evidence="8">
    <location>
        <begin position="1"/>
        <end position="22"/>
    </location>
</feature>
<dbReference type="InterPro" id="IPR035906">
    <property type="entry name" value="MetI-like_sf"/>
</dbReference>
<evidence type="ECO:0000256" key="6">
    <source>
        <dbReference type="ARBA" id="ARBA00023136"/>
    </source>
</evidence>
<organism evidence="10 11">
    <name type="scientific">Planotetraspora thailandica</name>
    <dbReference type="NCBI Taxonomy" id="487172"/>
    <lineage>
        <taxon>Bacteria</taxon>
        <taxon>Bacillati</taxon>
        <taxon>Actinomycetota</taxon>
        <taxon>Actinomycetes</taxon>
        <taxon>Streptosporangiales</taxon>
        <taxon>Streptosporangiaceae</taxon>
        <taxon>Planotetraspora</taxon>
    </lineage>
</organism>
<comment type="subcellular location">
    <subcellularLocation>
        <location evidence="1 7">Cell membrane</location>
        <topology evidence="1 7">Multi-pass membrane protein</topology>
    </subcellularLocation>
</comment>
<feature type="transmembrane region" description="Helical" evidence="7">
    <location>
        <begin position="286"/>
        <end position="314"/>
    </location>
</feature>
<dbReference type="PROSITE" id="PS50928">
    <property type="entry name" value="ABC_TM1"/>
    <property type="match status" value="1"/>
</dbReference>
<dbReference type="RefSeq" id="WP_239119478.1">
    <property type="nucleotide sequence ID" value="NZ_BOOR01000055.1"/>
</dbReference>
<evidence type="ECO:0000256" key="8">
    <source>
        <dbReference type="SAM" id="MobiDB-lite"/>
    </source>
</evidence>
<feature type="transmembrane region" description="Helical" evidence="7">
    <location>
        <begin position="188"/>
        <end position="209"/>
    </location>
</feature>
<keyword evidence="4 7" id="KW-0812">Transmembrane</keyword>
<evidence type="ECO:0000256" key="1">
    <source>
        <dbReference type="ARBA" id="ARBA00004651"/>
    </source>
</evidence>
<dbReference type="Proteomes" id="UP000605992">
    <property type="component" value="Unassembled WGS sequence"/>
</dbReference>
<proteinExistence type="inferred from homology"/>
<keyword evidence="11" id="KW-1185">Reference proteome</keyword>
<dbReference type="PANTHER" id="PTHR30193:SF37">
    <property type="entry name" value="INNER MEMBRANE ABC TRANSPORTER PERMEASE PROTEIN YCJO"/>
    <property type="match status" value="1"/>
</dbReference>
<feature type="transmembrane region" description="Helical" evidence="7">
    <location>
        <begin position="38"/>
        <end position="65"/>
    </location>
</feature>
<reference evidence="10" key="1">
    <citation type="submission" date="2021-01" db="EMBL/GenBank/DDBJ databases">
        <title>Whole genome shotgun sequence of Planotetraspora thailandica NBRC 104271.</title>
        <authorList>
            <person name="Komaki H."/>
            <person name="Tamura T."/>
        </authorList>
    </citation>
    <scope>NUCLEOTIDE SEQUENCE</scope>
    <source>
        <strain evidence="10">NBRC 104271</strain>
    </source>
</reference>
<dbReference type="Pfam" id="PF00528">
    <property type="entry name" value="BPD_transp_1"/>
    <property type="match status" value="1"/>
</dbReference>
<feature type="transmembrane region" description="Helical" evidence="7">
    <location>
        <begin position="137"/>
        <end position="157"/>
    </location>
</feature>
<dbReference type="CDD" id="cd06261">
    <property type="entry name" value="TM_PBP2"/>
    <property type="match status" value="1"/>
</dbReference>
<comment type="similarity">
    <text evidence="7">Belongs to the binding-protein-dependent transport system permease family.</text>
</comment>
<evidence type="ECO:0000256" key="2">
    <source>
        <dbReference type="ARBA" id="ARBA00022448"/>
    </source>
</evidence>
<evidence type="ECO:0000256" key="3">
    <source>
        <dbReference type="ARBA" id="ARBA00022475"/>
    </source>
</evidence>
<name>A0A8J3VA11_9ACTN</name>
<evidence type="ECO:0000256" key="5">
    <source>
        <dbReference type="ARBA" id="ARBA00022989"/>
    </source>
</evidence>
<dbReference type="Gene3D" id="1.10.3720.10">
    <property type="entry name" value="MetI-like"/>
    <property type="match status" value="1"/>
</dbReference>